<reference evidence="3" key="1">
    <citation type="submission" date="2024-07" db="EMBL/GenBank/DDBJ databases">
        <title>Two chromosome-level genome assemblies of Korean endemic species Abeliophyllum distichum and Forsythia ovata (Oleaceae).</title>
        <authorList>
            <person name="Jang H."/>
        </authorList>
    </citation>
    <scope>NUCLEOTIDE SEQUENCE [LARGE SCALE GENOMIC DNA]</scope>
</reference>
<proteinExistence type="predicted"/>
<evidence type="ECO:0000313" key="2">
    <source>
        <dbReference type="EMBL" id="KAL2485368.1"/>
    </source>
</evidence>
<evidence type="ECO:0000313" key="3">
    <source>
        <dbReference type="Proteomes" id="UP001604336"/>
    </source>
</evidence>
<accession>A0ABD1RAH5</accession>
<gene>
    <name evidence="2" type="ORF">Adt_30124</name>
</gene>
<sequence>MQHANIARYEATSKIEEGNMIFGDFLAMQQANITRYETTSEIDEDNMLVGELIVDLPNFSWKDNYNNIRPQGPQFQQPEKKTSLEDILGKFIKKTDKLIEKTDQFMRQTEINFQNQDASIKNLKIRIGQMAVAISARVLGTLASNTEVNPKENVTALTTKSEVQLPEIHVQRSVANKEKVPSTDEEHVEQTEQTTDIIESSGTP</sequence>
<feature type="compositionally biased region" description="Polar residues" evidence="1">
    <location>
        <begin position="191"/>
        <end position="204"/>
    </location>
</feature>
<evidence type="ECO:0000256" key="1">
    <source>
        <dbReference type="SAM" id="MobiDB-lite"/>
    </source>
</evidence>
<feature type="compositionally biased region" description="Basic and acidic residues" evidence="1">
    <location>
        <begin position="175"/>
        <end position="190"/>
    </location>
</feature>
<protein>
    <submittedName>
        <fullName evidence="2">Uncharacterized protein</fullName>
    </submittedName>
</protein>
<feature type="region of interest" description="Disordered" evidence="1">
    <location>
        <begin position="170"/>
        <end position="204"/>
    </location>
</feature>
<dbReference type="EMBL" id="JBFOLK010000009">
    <property type="protein sequence ID" value="KAL2485368.1"/>
    <property type="molecule type" value="Genomic_DNA"/>
</dbReference>
<comment type="caution">
    <text evidence="2">The sequence shown here is derived from an EMBL/GenBank/DDBJ whole genome shotgun (WGS) entry which is preliminary data.</text>
</comment>
<keyword evidence="3" id="KW-1185">Reference proteome</keyword>
<dbReference type="Proteomes" id="UP001604336">
    <property type="component" value="Unassembled WGS sequence"/>
</dbReference>
<dbReference type="AlphaFoldDB" id="A0ABD1RAH5"/>
<organism evidence="2 3">
    <name type="scientific">Abeliophyllum distichum</name>
    <dbReference type="NCBI Taxonomy" id="126358"/>
    <lineage>
        <taxon>Eukaryota</taxon>
        <taxon>Viridiplantae</taxon>
        <taxon>Streptophyta</taxon>
        <taxon>Embryophyta</taxon>
        <taxon>Tracheophyta</taxon>
        <taxon>Spermatophyta</taxon>
        <taxon>Magnoliopsida</taxon>
        <taxon>eudicotyledons</taxon>
        <taxon>Gunneridae</taxon>
        <taxon>Pentapetalae</taxon>
        <taxon>asterids</taxon>
        <taxon>lamiids</taxon>
        <taxon>Lamiales</taxon>
        <taxon>Oleaceae</taxon>
        <taxon>Forsythieae</taxon>
        <taxon>Abeliophyllum</taxon>
    </lineage>
</organism>
<name>A0ABD1RAH5_9LAMI</name>